<dbReference type="Proteomes" id="UP001595990">
    <property type="component" value="Unassembled WGS sequence"/>
</dbReference>
<reference evidence="2" key="1">
    <citation type="journal article" date="2019" name="Int. J. Syst. Evol. Microbiol.">
        <title>The Global Catalogue of Microorganisms (GCM) 10K type strain sequencing project: providing services to taxonomists for standard genome sequencing and annotation.</title>
        <authorList>
            <consortium name="The Broad Institute Genomics Platform"/>
            <consortium name="The Broad Institute Genome Sequencing Center for Infectious Disease"/>
            <person name="Wu L."/>
            <person name="Ma J."/>
        </authorList>
    </citation>
    <scope>NUCLEOTIDE SEQUENCE [LARGE SCALE GENOMIC DNA]</scope>
    <source>
        <strain evidence="2">CECT 8064</strain>
    </source>
</reference>
<keyword evidence="2" id="KW-1185">Reference proteome</keyword>
<protein>
    <submittedName>
        <fullName evidence="1">DUF6907 domain-containing protein</fullName>
    </submittedName>
</protein>
<comment type="caution">
    <text evidence="1">The sequence shown here is derived from an EMBL/GenBank/DDBJ whole genome shotgun (WGS) entry which is preliminary data.</text>
</comment>
<organism evidence="1 2">
    <name type="scientific">Streptomyces ehimensis</name>
    <dbReference type="NCBI Taxonomy" id="68195"/>
    <lineage>
        <taxon>Bacteria</taxon>
        <taxon>Bacillati</taxon>
        <taxon>Actinomycetota</taxon>
        <taxon>Actinomycetes</taxon>
        <taxon>Kitasatosporales</taxon>
        <taxon>Streptomycetaceae</taxon>
        <taxon>Streptomyces</taxon>
    </lineage>
</organism>
<dbReference type="InterPro" id="IPR054202">
    <property type="entry name" value="DUF6907"/>
</dbReference>
<name>A0ABV9BEW9_9ACTN</name>
<dbReference type="Pfam" id="PF21848">
    <property type="entry name" value="DUF6907"/>
    <property type="match status" value="1"/>
</dbReference>
<evidence type="ECO:0000313" key="2">
    <source>
        <dbReference type="Proteomes" id="UP001595990"/>
    </source>
</evidence>
<evidence type="ECO:0000313" key="1">
    <source>
        <dbReference type="EMBL" id="MFC4512573.1"/>
    </source>
</evidence>
<gene>
    <name evidence="1" type="ORF">ACFPEN_06460</name>
</gene>
<accession>A0ABV9BEW9</accession>
<sequence>MSNVPSCPAPVAVSAATVPAQPVVEPPVAPSPAGASRTWSRRIWRGGQVTESCPSWCASTHSNDQDGDLDDLVHASTEAVMRLPVFDAEEGALAMPVLAAEVRVEPYSEDPGRRLPYVLVEPWQDEVMEALGPEELAAVIAQVRAHCDRLDGVLARLVAARSGFGVG</sequence>
<proteinExistence type="predicted"/>
<dbReference type="RefSeq" id="WP_417922486.1">
    <property type="nucleotide sequence ID" value="NZ_JBHSFS010000002.1"/>
</dbReference>
<dbReference type="EMBL" id="JBHSFS010000002">
    <property type="protein sequence ID" value="MFC4512573.1"/>
    <property type="molecule type" value="Genomic_DNA"/>
</dbReference>